<dbReference type="STRING" id="1220578.FPE01S_03_02600"/>
<proteinExistence type="predicted"/>
<keyword evidence="4" id="KW-1185">Reference proteome</keyword>
<feature type="signal peptide" evidence="1">
    <location>
        <begin position="1"/>
        <end position="19"/>
    </location>
</feature>
<dbReference type="RefSeq" id="WP_046370178.1">
    <property type="nucleotide sequence ID" value="NZ_BBWV01000003.1"/>
</dbReference>
<dbReference type="PANTHER" id="PTHR40469:SF2">
    <property type="entry name" value="GALACTOSE-BINDING DOMAIN-LIKE SUPERFAMILY PROTEIN"/>
    <property type="match status" value="1"/>
</dbReference>
<evidence type="ECO:0000313" key="3">
    <source>
        <dbReference type="EMBL" id="GAO44222.1"/>
    </source>
</evidence>
<gene>
    <name evidence="3" type="ORF">FPE01S_03_02600</name>
</gene>
<dbReference type="SUPFAM" id="SSF52317">
    <property type="entry name" value="Class I glutamine amidotransferase-like"/>
    <property type="match status" value="1"/>
</dbReference>
<dbReference type="InterPro" id="IPR029010">
    <property type="entry name" value="ThuA-like"/>
</dbReference>
<feature type="domain" description="ThuA-like" evidence="2">
    <location>
        <begin position="32"/>
        <end position="240"/>
    </location>
</feature>
<protein>
    <recommendedName>
        <fullName evidence="2">ThuA-like domain-containing protein</fullName>
    </recommendedName>
</protein>
<evidence type="ECO:0000259" key="2">
    <source>
        <dbReference type="Pfam" id="PF06283"/>
    </source>
</evidence>
<sequence>MKKLLLSALIAITLFPACTPGNHQQSPAGNKKVLVYSATRGYRHESIPDGIAAIKTLGATNHWDVVSSEDTALFSDNKISGYDAIVFLSTTGTVLSNEGEKALQDYVHAGGGIVGVHAATDCEYNWPWYNRMMGAWFESHPEQQVATLKKTTEVHPSTAMLPAEWSRKDEWYNFKNFNDQVKVVLLLDETSYKGGKMNGYHPAAWYHQFEGGKIFYTTLGHTKESYSEPLFLQHLEAGIRSVLK</sequence>
<dbReference type="AlphaFoldDB" id="A0A0E9N2I8"/>
<dbReference type="EMBL" id="BBWV01000003">
    <property type="protein sequence ID" value="GAO44222.1"/>
    <property type="molecule type" value="Genomic_DNA"/>
</dbReference>
<keyword evidence="1" id="KW-0732">Signal</keyword>
<evidence type="ECO:0000256" key="1">
    <source>
        <dbReference type="SAM" id="SignalP"/>
    </source>
</evidence>
<dbReference type="InterPro" id="IPR029062">
    <property type="entry name" value="Class_I_gatase-like"/>
</dbReference>
<dbReference type="Pfam" id="PF06283">
    <property type="entry name" value="ThuA"/>
    <property type="match status" value="1"/>
</dbReference>
<organism evidence="3 4">
    <name type="scientific">Flavihumibacter petaseus NBRC 106054</name>
    <dbReference type="NCBI Taxonomy" id="1220578"/>
    <lineage>
        <taxon>Bacteria</taxon>
        <taxon>Pseudomonadati</taxon>
        <taxon>Bacteroidota</taxon>
        <taxon>Chitinophagia</taxon>
        <taxon>Chitinophagales</taxon>
        <taxon>Chitinophagaceae</taxon>
        <taxon>Flavihumibacter</taxon>
    </lineage>
</organism>
<dbReference type="Gene3D" id="3.40.50.880">
    <property type="match status" value="1"/>
</dbReference>
<dbReference type="PANTHER" id="PTHR40469">
    <property type="entry name" value="SECRETED GLYCOSYL HYDROLASE"/>
    <property type="match status" value="1"/>
</dbReference>
<name>A0A0E9N2I8_9BACT</name>
<feature type="chain" id="PRO_5002430169" description="ThuA-like domain-containing protein" evidence="1">
    <location>
        <begin position="20"/>
        <end position="244"/>
    </location>
</feature>
<dbReference type="Proteomes" id="UP000033121">
    <property type="component" value="Unassembled WGS sequence"/>
</dbReference>
<dbReference type="OrthoDB" id="9816308at2"/>
<accession>A0A0E9N2I8</accession>
<comment type="caution">
    <text evidence="3">The sequence shown here is derived from an EMBL/GenBank/DDBJ whole genome shotgun (WGS) entry which is preliminary data.</text>
</comment>
<reference evidence="3 4" key="1">
    <citation type="submission" date="2015-04" db="EMBL/GenBank/DDBJ databases">
        <title>Whole genome shotgun sequence of Flavihumibacter petaseus NBRC 106054.</title>
        <authorList>
            <person name="Miyazawa S."/>
            <person name="Hosoyama A."/>
            <person name="Hashimoto M."/>
            <person name="Noguchi M."/>
            <person name="Tsuchikane K."/>
            <person name="Ohji S."/>
            <person name="Yamazoe A."/>
            <person name="Ichikawa N."/>
            <person name="Kimura A."/>
            <person name="Fujita N."/>
        </authorList>
    </citation>
    <scope>NUCLEOTIDE SEQUENCE [LARGE SCALE GENOMIC DNA]</scope>
    <source>
        <strain evidence="3 4">NBRC 106054</strain>
    </source>
</reference>
<evidence type="ECO:0000313" key="4">
    <source>
        <dbReference type="Proteomes" id="UP000033121"/>
    </source>
</evidence>